<accession>A0A4Z0B4T5</accession>
<proteinExistence type="predicted"/>
<reference evidence="1 2" key="1">
    <citation type="journal article" date="2019" name="Syst. Appl. Microbiol.">
        <title>New species of pathogenic Pseudomonas isolated from citrus in Tunisia: Proposal of Pseudomonas kairouanensis sp. nov. and Pseudomonas nabeulensis sp. nov.</title>
        <authorList>
            <person name="Oueslati M."/>
            <person name="Mulet M."/>
            <person name="Gomila M."/>
            <person name="Berge O."/>
            <person name="Hajlaoui M.R."/>
            <person name="Lalucat J."/>
            <person name="Sadfi-Zouaoui N."/>
            <person name="Garcia-Valdes E."/>
        </authorList>
    </citation>
    <scope>NUCLEOTIDE SEQUENCE [LARGE SCALE GENOMIC DNA]</scope>
    <source>
        <strain evidence="1 2">E10B</strain>
    </source>
</reference>
<name>A0A4Z0B4T5_9PSED</name>
<sequence length="90" mass="10270">MHQIFMHIPDFLVRIGQSPCFQDLFERCKYCLKARAVFTSELGQQLGINDVIQRMFKTDNPAGLGLLHIAQHIAQCTPAKMHARGTQHLH</sequence>
<gene>
    <name evidence="1" type="ORF">DYL61_12460</name>
</gene>
<dbReference type="AlphaFoldDB" id="A0A4Z0B4T5"/>
<keyword evidence="2" id="KW-1185">Reference proteome</keyword>
<dbReference type="EMBL" id="QUZT01000019">
    <property type="protein sequence ID" value="TFY93751.1"/>
    <property type="molecule type" value="Genomic_DNA"/>
</dbReference>
<dbReference type="Proteomes" id="UP000297734">
    <property type="component" value="Unassembled WGS sequence"/>
</dbReference>
<evidence type="ECO:0000313" key="1">
    <source>
        <dbReference type="EMBL" id="TFY93751.1"/>
    </source>
</evidence>
<protein>
    <submittedName>
        <fullName evidence="1">Uncharacterized protein</fullName>
    </submittedName>
</protein>
<organism evidence="1 2">
    <name type="scientific">Pseudomonas nabeulensis</name>
    <dbReference type="NCBI Taxonomy" id="2293833"/>
    <lineage>
        <taxon>Bacteria</taxon>
        <taxon>Pseudomonadati</taxon>
        <taxon>Pseudomonadota</taxon>
        <taxon>Gammaproteobacteria</taxon>
        <taxon>Pseudomonadales</taxon>
        <taxon>Pseudomonadaceae</taxon>
        <taxon>Pseudomonas</taxon>
    </lineage>
</organism>
<evidence type="ECO:0000313" key="2">
    <source>
        <dbReference type="Proteomes" id="UP000297734"/>
    </source>
</evidence>
<comment type="caution">
    <text evidence="1">The sequence shown here is derived from an EMBL/GenBank/DDBJ whole genome shotgun (WGS) entry which is preliminary data.</text>
</comment>